<dbReference type="InterPro" id="IPR037079">
    <property type="entry name" value="AF2212/PG0164-like_sf"/>
</dbReference>
<gene>
    <name evidence="1" type="ORF">GGQ55_004686</name>
</gene>
<evidence type="ECO:0000313" key="2">
    <source>
        <dbReference type="Proteomes" id="UP000541969"/>
    </source>
</evidence>
<evidence type="ECO:0000313" key="1">
    <source>
        <dbReference type="EMBL" id="NYJ08408.1"/>
    </source>
</evidence>
<protein>
    <recommendedName>
        <fullName evidence="3">DUF1905 domain-containing protein</fullName>
    </recommendedName>
</protein>
<reference evidence="1 2" key="1">
    <citation type="submission" date="2020-07" db="EMBL/GenBank/DDBJ databases">
        <title>Sequencing the genomes of 1000 actinobacteria strains.</title>
        <authorList>
            <person name="Klenk H.-P."/>
        </authorList>
    </citation>
    <scope>NUCLEOTIDE SEQUENCE [LARGE SCALE GENOMIC DNA]</scope>
    <source>
        <strain evidence="1 2">DSM 104001</strain>
    </source>
</reference>
<sequence>MDKTGPLDTRFSAVLQKSPATGGWTYVQMDGSAEFFGTRGLVKVRGTVDGHPFASSFMALGDGTHKLPVREDVRRAIGKGPGDTVTVHLTERTG</sequence>
<keyword evidence="2" id="KW-1185">Reference proteome</keyword>
<proteinExistence type="predicted"/>
<dbReference type="InterPro" id="IPR015018">
    <property type="entry name" value="DUF1905"/>
</dbReference>
<name>A0A853CQE0_9ACTN</name>
<accession>A0A853CQE0</accession>
<dbReference type="AlphaFoldDB" id="A0A853CQE0"/>
<organism evidence="1 2">
    <name type="scientific">Petropleomorpha daqingensis</name>
    <dbReference type="NCBI Taxonomy" id="2026353"/>
    <lineage>
        <taxon>Bacteria</taxon>
        <taxon>Bacillati</taxon>
        <taxon>Actinomycetota</taxon>
        <taxon>Actinomycetes</taxon>
        <taxon>Geodermatophilales</taxon>
        <taxon>Geodermatophilaceae</taxon>
        <taxon>Petropleomorpha</taxon>
    </lineage>
</organism>
<dbReference type="EMBL" id="JACBZT010000001">
    <property type="protein sequence ID" value="NYJ08408.1"/>
    <property type="molecule type" value="Genomic_DNA"/>
</dbReference>
<dbReference type="RefSeq" id="WP_179720972.1">
    <property type="nucleotide sequence ID" value="NZ_JACBZT010000001.1"/>
</dbReference>
<dbReference type="Pfam" id="PF08922">
    <property type="entry name" value="DUF1905"/>
    <property type="match status" value="1"/>
</dbReference>
<dbReference type="Proteomes" id="UP000541969">
    <property type="component" value="Unassembled WGS sequence"/>
</dbReference>
<evidence type="ECO:0008006" key="3">
    <source>
        <dbReference type="Google" id="ProtNLM"/>
    </source>
</evidence>
<dbReference type="SUPFAM" id="SSF141694">
    <property type="entry name" value="AF2212/PG0164-like"/>
    <property type="match status" value="1"/>
</dbReference>
<dbReference type="Gene3D" id="2.40.30.100">
    <property type="entry name" value="AF2212/PG0164-like"/>
    <property type="match status" value="1"/>
</dbReference>
<comment type="caution">
    <text evidence="1">The sequence shown here is derived from an EMBL/GenBank/DDBJ whole genome shotgun (WGS) entry which is preliminary data.</text>
</comment>